<dbReference type="EC" id="3.4.24.70" evidence="8"/>
<feature type="domain" description="Oligopeptidase A N-terminal" evidence="11">
    <location>
        <begin position="24"/>
        <end position="140"/>
    </location>
</feature>
<dbReference type="EMBL" id="LNYL01000051">
    <property type="protein sequence ID" value="KTD24257.1"/>
    <property type="molecule type" value="Genomic_DNA"/>
</dbReference>
<comment type="catalytic activity">
    <reaction evidence="7">
        <text>Hydrolysis of oligopeptides, with broad specificity. Gly or Ala commonly occur as P1 or P1' residues, but more distant residues are also important, as is shown by the fact that Z-Gly-Pro-Gly-|-Gly-Pro-Ala is cleaved, but not Z-(Gly)(5).</text>
        <dbReference type="EC" id="3.4.24.70"/>
    </reaction>
</comment>
<evidence type="ECO:0000256" key="2">
    <source>
        <dbReference type="ARBA" id="ARBA00022670"/>
    </source>
</evidence>
<evidence type="ECO:0000256" key="7">
    <source>
        <dbReference type="ARBA" id="ARBA00024603"/>
    </source>
</evidence>
<dbReference type="Gene3D" id="3.40.390.10">
    <property type="entry name" value="Collagenase (Catalytic Domain)"/>
    <property type="match status" value="1"/>
</dbReference>
<dbReference type="InterPro" id="IPR024077">
    <property type="entry name" value="Neurolysin/TOP_dom2"/>
</dbReference>
<evidence type="ECO:0000256" key="5">
    <source>
        <dbReference type="ARBA" id="ARBA00022833"/>
    </source>
</evidence>
<keyword evidence="5 9" id="KW-0862">Zinc</keyword>
<protein>
    <recommendedName>
        <fullName evidence="8">oligopeptidase A</fullName>
        <ecNumber evidence="8">3.4.24.70</ecNumber>
    </recommendedName>
</protein>
<sequence>MSAVSLPQFTSFNIEHFVEHLDKLLQHNLEQIEIILKENTQFTWHNLMHPLEEMDDALERFWAPLSHLHAVVNSKKLRDCYQACLPKLSAYEAAIGHNHELYSAIKSLDTSTLDKAQTKIVEDCLRDFELSGVALPKEKKQRFEEMQTRLSQLANQFENNVLDASQAFSLHITDEKRLAGLPEHAINTAHELAAEKELTGWMLNLEFPCYLAVVTYAEERALREEIYYAFATRASDQGPSAGNFDNTTLIDEMLALRQEKAALLGFANYAELSLATKMADSTKQVLEFLHDLSTRSHHQAKTEFKSLQEFAKEEYGIEEIAPWDLAFLSEKKSQKEYAISQEELRPYFSLNQVMEGFFTIVNKLYGMNMEEITGVDTWHPDVKCYRVLDEDMQLRGYIYADLFARQHKRGGAWMDSLQSRRKLANGDVQLPIATLTCNFAKPSAKKAAALSHDEVLTLFHEFGHCLHHVLTQVDYLNASGINGVEWDAVELPSQFFENWCWEHSAIQLLTQHVDSREKLPDELFSKLLAAKNFQSAMAMMRQLEFALFDFRIHQEFKSGGSGLVAKILNEVRKETTVVPVAAYNRFQHSFTHIFSGGYAAGYYSYKWAEVLSSDAFSRFEEEGIFNSSTGRDFLHSILEVGGSKKAAEAYLQFRGRPATVDALLRHNGIE</sequence>
<evidence type="ECO:0000313" key="12">
    <source>
        <dbReference type="EMBL" id="KTD24257.1"/>
    </source>
</evidence>
<comment type="similarity">
    <text evidence="1 9">Belongs to the peptidase M3 family.</text>
</comment>
<dbReference type="InterPro" id="IPR001567">
    <property type="entry name" value="Pept_M3A_M3B_dom"/>
</dbReference>
<keyword evidence="6 9" id="KW-0482">Metalloprotease</keyword>
<dbReference type="Gene3D" id="1.10.1370.10">
    <property type="entry name" value="Neurolysin, domain 3"/>
    <property type="match status" value="1"/>
</dbReference>
<dbReference type="GO" id="GO:0004222">
    <property type="term" value="F:metalloendopeptidase activity"/>
    <property type="evidence" value="ECO:0007669"/>
    <property type="project" value="UniProtKB-EC"/>
</dbReference>
<evidence type="ECO:0000313" key="13">
    <source>
        <dbReference type="Proteomes" id="UP000054908"/>
    </source>
</evidence>
<dbReference type="Pfam" id="PF19310">
    <property type="entry name" value="TOP_N"/>
    <property type="match status" value="1"/>
</dbReference>
<reference evidence="12 13" key="1">
    <citation type="submission" date="2015-11" db="EMBL/GenBank/DDBJ databases">
        <title>Genomic analysis of 38 Legionella species identifies large and diverse effector repertoires.</title>
        <authorList>
            <person name="Burstein D."/>
            <person name="Amaro F."/>
            <person name="Zusman T."/>
            <person name="Lifshitz Z."/>
            <person name="Cohen O."/>
            <person name="Gilbert J.A."/>
            <person name="Pupko T."/>
            <person name="Shuman H.A."/>
            <person name="Segal G."/>
        </authorList>
    </citation>
    <scope>NUCLEOTIDE SEQUENCE [LARGE SCALE GENOMIC DNA]</scope>
    <source>
        <strain evidence="12 13">PX-1-G2-E2</strain>
    </source>
</reference>
<dbReference type="CDD" id="cd06456">
    <property type="entry name" value="M3A_DCP"/>
    <property type="match status" value="1"/>
</dbReference>
<dbReference type="InterPro" id="IPR045666">
    <property type="entry name" value="OpdA_N"/>
</dbReference>
<dbReference type="Pfam" id="PF01432">
    <property type="entry name" value="Peptidase_M3"/>
    <property type="match status" value="1"/>
</dbReference>
<dbReference type="AlphaFoldDB" id="A0A0W0VW90"/>
<evidence type="ECO:0000256" key="6">
    <source>
        <dbReference type="ARBA" id="ARBA00023049"/>
    </source>
</evidence>
<dbReference type="FunFam" id="3.40.390.10:FF:000009">
    <property type="entry name" value="Oligopeptidase A"/>
    <property type="match status" value="1"/>
</dbReference>
<gene>
    <name evidence="12" type="ORF">Lmac_3130</name>
</gene>
<evidence type="ECO:0000259" key="11">
    <source>
        <dbReference type="Pfam" id="PF19310"/>
    </source>
</evidence>
<dbReference type="GO" id="GO:0046872">
    <property type="term" value="F:metal ion binding"/>
    <property type="evidence" value="ECO:0007669"/>
    <property type="project" value="UniProtKB-UniRule"/>
</dbReference>
<comment type="cofactor">
    <cofactor evidence="9">
        <name>Zn(2+)</name>
        <dbReference type="ChEBI" id="CHEBI:29105"/>
    </cofactor>
    <text evidence="9">Binds 1 zinc ion.</text>
</comment>
<organism evidence="12 13">
    <name type="scientific">Legionella maceachernii</name>
    <dbReference type="NCBI Taxonomy" id="466"/>
    <lineage>
        <taxon>Bacteria</taxon>
        <taxon>Pseudomonadati</taxon>
        <taxon>Pseudomonadota</taxon>
        <taxon>Gammaproteobacteria</taxon>
        <taxon>Legionellales</taxon>
        <taxon>Legionellaceae</taxon>
        <taxon>Legionella</taxon>
    </lineage>
</organism>
<evidence type="ECO:0000256" key="3">
    <source>
        <dbReference type="ARBA" id="ARBA00022723"/>
    </source>
</evidence>
<dbReference type="InterPro" id="IPR034005">
    <property type="entry name" value="M3A_DCP"/>
</dbReference>
<dbReference type="SUPFAM" id="SSF55486">
    <property type="entry name" value="Metalloproteases ('zincins'), catalytic domain"/>
    <property type="match status" value="1"/>
</dbReference>
<feature type="domain" description="Peptidase M3A/M3B catalytic" evidence="10">
    <location>
        <begin position="214"/>
        <end position="668"/>
    </location>
</feature>
<dbReference type="OrthoDB" id="9773538at2"/>
<evidence type="ECO:0000256" key="1">
    <source>
        <dbReference type="ARBA" id="ARBA00006040"/>
    </source>
</evidence>
<dbReference type="PATRIC" id="fig|466.6.peg.3352"/>
<keyword evidence="2 9" id="KW-0645">Protease</keyword>
<evidence type="ECO:0000256" key="8">
    <source>
        <dbReference type="ARBA" id="ARBA00026100"/>
    </source>
</evidence>
<evidence type="ECO:0000259" key="10">
    <source>
        <dbReference type="Pfam" id="PF01432"/>
    </source>
</evidence>
<name>A0A0W0VW90_9GAMM</name>
<dbReference type="PANTHER" id="PTHR43660:SF1">
    <property type="entry name" value="DIPEPTIDYL CARBOXYPEPTIDASE"/>
    <property type="match status" value="1"/>
</dbReference>
<dbReference type="RefSeq" id="WP_058453833.1">
    <property type="nucleotide sequence ID" value="NZ_CAAAIB010000001.1"/>
</dbReference>
<evidence type="ECO:0000256" key="9">
    <source>
        <dbReference type="RuleBase" id="RU003435"/>
    </source>
</evidence>
<comment type="caution">
    <text evidence="12">The sequence shown here is derived from an EMBL/GenBank/DDBJ whole genome shotgun (WGS) entry which is preliminary data.</text>
</comment>
<dbReference type="GO" id="GO:0005829">
    <property type="term" value="C:cytosol"/>
    <property type="evidence" value="ECO:0007669"/>
    <property type="project" value="UniProtKB-ARBA"/>
</dbReference>
<accession>A0A0W0VW90</accession>
<dbReference type="Proteomes" id="UP000054908">
    <property type="component" value="Unassembled WGS sequence"/>
</dbReference>
<keyword evidence="4 9" id="KW-0378">Hydrolase</keyword>
<dbReference type="InterPro" id="IPR024079">
    <property type="entry name" value="MetalloPept_cat_dom_sf"/>
</dbReference>
<dbReference type="GO" id="GO:0006508">
    <property type="term" value="P:proteolysis"/>
    <property type="evidence" value="ECO:0007669"/>
    <property type="project" value="UniProtKB-KW"/>
</dbReference>
<dbReference type="InterPro" id="IPR045090">
    <property type="entry name" value="Pept_M3A_M3B"/>
</dbReference>
<dbReference type="PANTHER" id="PTHR43660">
    <property type="entry name" value="DIPEPTIDYL CARBOXYPEPTIDASE"/>
    <property type="match status" value="1"/>
</dbReference>
<proteinExistence type="inferred from homology"/>
<keyword evidence="3 9" id="KW-0479">Metal-binding</keyword>
<evidence type="ECO:0000256" key="4">
    <source>
        <dbReference type="ARBA" id="ARBA00022801"/>
    </source>
</evidence>
<keyword evidence="13" id="KW-1185">Reference proteome</keyword>